<feature type="transmembrane region" description="Helical" evidence="1">
    <location>
        <begin position="47"/>
        <end position="66"/>
    </location>
</feature>
<evidence type="ECO:0000313" key="2">
    <source>
        <dbReference type="EMBL" id="PKU26362.1"/>
    </source>
</evidence>
<keyword evidence="1" id="KW-1133">Transmembrane helix</keyword>
<protein>
    <submittedName>
        <fullName evidence="2">Uncharacterized protein</fullName>
    </submittedName>
</protein>
<organism evidence="2 3">
    <name type="scientific">Telmatospirillum siberiense</name>
    <dbReference type="NCBI Taxonomy" id="382514"/>
    <lineage>
        <taxon>Bacteria</taxon>
        <taxon>Pseudomonadati</taxon>
        <taxon>Pseudomonadota</taxon>
        <taxon>Alphaproteobacteria</taxon>
        <taxon>Rhodospirillales</taxon>
        <taxon>Rhodospirillaceae</taxon>
        <taxon>Telmatospirillum</taxon>
    </lineage>
</organism>
<comment type="caution">
    <text evidence="2">The sequence shown here is derived from an EMBL/GenBank/DDBJ whole genome shotgun (WGS) entry which is preliminary data.</text>
</comment>
<keyword evidence="1" id="KW-0812">Transmembrane</keyword>
<sequence length="118" mass="12337">MDRPKRGREVIMVKMQGKTIAGLVATAMLVAVPYVPAQAHDHGRGDAIGLGLLGAAVIGSVAALAASSAPPPQQVYVAPAYAPPPQVVYAPPPTVVYAQPYYAQPRAVYYAPGYYPGY</sequence>
<accession>A0A2N3Q142</accession>
<reference evidence="3" key="1">
    <citation type="submission" date="2017-12" db="EMBL/GenBank/DDBJ databases">
        <title>Draft genome sequence of Telmatospirillum siberiense 26-4b1T, an acidotolerant peatland alphaproteobacterium potentially involved in sulfur cycling.</title>
        <authorList>
            <person name="Hausmann B."/>
            <person name="Pjevac P."/>
            <person name="Schreck K."/>
            <person name="Herbold C.W."/>
            <person name="Daims H."/>
            <person name="Wagner M."/>
            <person name="Pester M."/>
            <person name="Loy A."/>
        </authorList>
    </citation>
    <scope>NUCLEOTIDE SEQUENCE [LARGE SCALE GENOMIC DNA]</scope>
    <source>
        <strain evidence="3">26-4b1</strain>
    </source>
</reference>
<dbReference type="Proteomes" id="UP000233293">
    <property type="component" value="Unassembled WGS sequence"/>
</dbReference>
<name>A0A2N3Q142_9PROT</name>
<proteinExistence type="predicted"/>
<evidence type="ECO:0000256" key="1">
    <source>
        <dbReference type="SAM" id="Phobius"/>
    </source>
</evidence>
<evidence type="ECO:0000313" key="3">
    <source>
        <dbReference type="Proteomes" id="UP000233293"/>
    </source>
</evidence>
<keyword evidence="3" id="KW-1185">Reference proteome</keyword>
<dbReference type="EMBL" id="PIUM01000001">
    <property type="protein sequence ID" value="PKU26362.1"/>
    <property type="molecule type" value="Genomic_DNA"/>
</dbReference>
<dbReference type="AlphaFoldDB" id="A0A2N3Q142"/>
<gene>
    <name evidence="2" type="ORF">CWS72_00475</name>
</gene>
<keyword evidence="1" id="KW-0472">Membrane</keyword>